<dbReference type="Pfam" id="PF02092">
    <property type="entry name" value="tRNA_synt_2f"/>
    <property type="match status" value="1"/>
</dbReference>
<evidence type="ECO:0000256" key="6">
    <source>
        <dbReference type="ARBA" id="ARBA00022741"/>
    </source>
</evidence>
<dbReference type="GO" id="GO:0004814">
    <property type="term" value="F:arginine-tRNA ligase activity"/>
    <property type="evidence" value="ECO:0007669"/>
    <property type="project" value="InterPro"/>
</dbReference>
<dbReference type="GO" id="GO:0006426">
    <property type="term" value="P:glycyl-tRNA aminoacylation"/>
    <property type="evidence" value="ECO:0007669"/>
    <property type="project" value="UniProtKB-UniRule"/>
</dbReference>
<dbReference type="AlphaFoldDB" id="A0A918QAT5"/>
<comment type="subcellular location">
    <subcellularLocation>
        <location evidence="1 11">Cytoplasm</location>
    </subcellularLocation>
</comment>
<dbReference type="InterPro" id="IPR015944">
    <property type="entry name" value="Gly-tRNA-synth_bsu"/>
</dbReference>
<gene>
    <name evidence="11" type="primary">glyS</name>
    <name evidence="13" type="ORF">GCM10011273_27370</name>
</gene>
<dbReference type="Pfam" id="PF05746">
    <property type="entry name" value="DALR_1"/>
    <property type="match status" value="1"/>
</dbReference>
<evidence type="ECO:0000256" key="1">
    <source>
        <dbReference type="ARBA" id="ARBA00004496"/>
    </source>
</evidence>
<dbReference type="PROSITE" id="PS50861">
    <property type="entry name" value="AA_TRNA_LIGASE_II_GLYAB"/>
    <property type="match status" value="1"/>
</dbReference>
<dbReference type="Proteomes" id="UP000662572">
    <property type="component" value="Unassembled WGS sequence"/>
</dbReference>
<dbReference type="InterPro" id="IPR006194">
    <property type="entry name" value="Gly-tRNA-synth_heterodimer"/>
</dbReference>
<dbReference type="PANTHER" id="PTHR30075">
    <property type="entry name" value="GLYCYL-TRNA SYNTHETASE"/>
    <property type="match status" value="1"/>
</dbReference>
<evidence type="ECO:0000256" key="8">
    <source>
        <dbReference type="ARBA" id="ARBA00022917"/>
    </source>
</evidence>
<dbReference type="InterPro" id="IPR008909">
    <property type="entry name" value="DALR_anticod-bd"/>
</dbReference>
<keyword evidence="9 11" id="KW-0030">Aminoacyl-tRNA synthetase</keyword>
<proteinExistence type="inferred from homology"/>
<accession>A0A918QAT5</accession>
<keyword evidence="7 11" id="KW-0067">ATP-binding</keyword>
<evidence type="ECO:0000256" key="3">
    <source>
        <dbReference type="ARBA" id="ARBA00011209"/>
    </source>
</evidence>
<comment type="caution">
    <text evidence="13">The sequence shown here is derived from an EMBL/GenBank/DDBJ whole genome shotgun (WGS) entry which is preliminary data.</text>
</comment>
<feature type="domain" description="DALR anticodon binding" evidence="12">
    <location>
        <begin position="648"/>
        <end position="750"/>
    </location>
</feature>
<evidence type="ECO:0000256" key="2">
    <source>
        <dbReference type="ARBA" id="ARBA00008226"/>
    </source>
</evidence>
<reference evidence="13" key="1">
    <citation type="journal article" date="2014" name="Int. J. Syst. Evol. Microbiol.">
        <title>Complete genome sequence of Corynebacterium casei LMG S-19264T (=DSM 44701T), isolated from a smear-ripened cheese.</title>
        <authorList>
            <consortium name="US DOE Joint Genome Institute (JGI-PGF)"/>
            <person name="Walter F."/>
            <person name="Albersmeier A."/>
            <person name="Kalinowski J."/>
            <person name="Ruckert C."/>
        </authorList>
    </citation>
    <scope>NUCLEOTIDE SEQUENCE</scope>
    <source>
        <strain evidence="13">KCTC 32296</strain>
    </source>
</reference>
<organism evidence="13 14">
    <name type="scientific">Asticcacaulis endophyticus</name>
    <dbReference type="NCBI Taxonomy" id="1395890"/>
    <lineage>
        <taxon>Bacteria</taxon>
        <taxon>Pseudomonadati</taxon>
        <taxon>Pseudomonadota</taxon>
        <taxon>Alphaproteobacteria</taxon>
        <taxon>Caulobacterales</taxon>
        <taxon>Caulobacteraceae</taxon>
        <taxon>Asticcacaulis</taxon>
    </lineage>
</organism>
<dbReference type="GO" id="GO:0004820">
    <property type="term" value="F:glycine-tRNA ligase activity"/>
    <property type="evidence" value="ECO:0007669"/>
    <property type="project" value="UniProtKB-UniRule"/>
</dbReference>
<protein>
    <recommendedName>
        <fullName evidence="11">Glycine--tRNA ligase beta subunit</fullName>
        <ecNumber evidence="11">6.1.1.14</ecNumber>
    </recommendedName>
    <alternativeName>
        <fullName evidence="11">Glycyl-tRNA synthetase beta subunit</fullName>
        <shortName evidence="11">GlyRS</shortName>
    </alternativeName>
</protein>
<keyword evidence="6 11" id="KW-0547">Nucleotide-binding</keyword>
<evidence type="ECO:0000256" key="7">
    <source>
        <dbReference type="ARBA" id="ARBA00022840"/>
    </source>
</evidence>
<keyword evidence="8 11" id="KW-0648">Protein biosynthesis</keyword>
<dbReference type="PRINTS" id="PR01045">
    <property type="entry name" value="TRNASYNTHGB"/>
</dbReference>
<dbReference type="GO" id="GO:0005829">
    <property type="term" value="C:cytosol"/>
    <property type="evidence" value="ECO:0007669"/>
    <property type="project" value="TreeGrafter"/>
</dbReference>
<dbReference type="GO" id="GO:0005524">
    <property type="term" value="F:ATP binding"/>
    <property type="evidence" value="ECO:0007669"/>
    <property type="project" value="UniProtKB-UniRule"/>
</dbReference>
<comment type="subunit">
    <text evidence="3 11">Tetramer of two alpha and two beta subunits.</text>
</comment>
<name>A0A918QAT5_9CAUL</name>
<keyword evidence="4 11" id="KW-0963">Cytoplasm</keyword>
<dbReference type="EC" id="6.1.1.14" evidence="11"/>
<dbReference type="PANTHER" id="PTHR30075:SF2">
    <property type="entry name" value="GLYCINE--TRNA LIGASE, CHLOROPLASTIC_MITOCHONDRIAL 2"/>
    <property type="match status" value="1"/>
</dbReference>
<comment type="catalytic activity">
    <reaction evidence="10 11">
        <text>tRNA(Gly) + glycine + ATP = glycyl-tRNA(Gly) + AMP + diphosphate</text>
        <dbReference type="Rhea" id="RHEA:16013"/>
        <dbReference type="Rhea" id="RHEA-COMP:9664"/>
        <dbReference type="Rhea" id="RHEA-COMP:9683"/>
        <dbReference type="ChEBI" id="CHEBI:30616"/>
        <dbReference type="ChEBI" id="CHEBI:33019"/>
        <dbReference type="ChEBI" id="CHEBI:57305"/>
        <dbReference type="ChEBI" id="CHEBI:78442"/>
        <dbReference type="ChEBI" id="CHEBI:78522"/>
        <dbReference type="ChEBI" id="CHEBI:456215"/>
        <dbReference type="EC" id="6.1.1.14"/>
    </reaction>
</comment>
<sequence length="760" mass="84441">MPQLLIELFSEEIPARMQLSAARDFERLFDAKLKASGLSYETLKAYVGPRRLVLHIEGLPLEQAAVSEEVKGPREGAPPQALEGFLRKTGLTVDKLVIENDVYIARIEKAARKTTEVLGAILEDVILNFPWPKSMRSGTSTFRWVRPLKRIVFLFNGKVIPFELEGITASNVTEGHRFLGSKKPFKVSDFDSYKNSLTENFVILDHYERQNIILSKAREACTKAGLTLMDDQGLLEEVAGLSEWPTPLLGNMDPKFLTLPPEVIKTSMKTHQKYFAVKDNKSGKMAPHFVVVSNMAAADGGEEIKRGNAKVLSARLSDGVFFWSEDNRAGNFDAWLEKLKGVTFHAKLGTLYERVQRLKLIAEDIAPLMRADVAASGEAARLAKADLASFMVGEFPELQGVMGGYYSVAAGHRPEISEAVRDHYKPQGPSDTVPAHVVAATVALADKVDTLVGFFAIDEKPTGSKDPYALRRAALGVLRILREHCVRASLSELVEAWYKSTLTYANADRAVHVDTENWRGSAGPRWDKGTTDTYENYLRDFKQGLLESQIWVVPNTRDYDLDILFEHVTNKQEIKNAVLTFRPFEVVKTEFLEFFADRLKVQLRDEGVRFDLIEAVFALKDDDVIRMIERIRALESIIDTAEGQDVLALYKRVANILNAEAKKGELPTGHARILAGAPEVETDLIARMSGVGATVRQHIEGEAYLEALKALSTLRGAVDAFLDGVLVNAEDASVRQNRLALLGDIRGLVESVADLSKITQ</sequence>
<evidence type="ECO:0000256" key="9">
    <source>
        <dbReference type="ARBA" id="ARBA00023146"/>
    </source>
</evidence>
<comment type="similarity">
    <text evidence="2 11">Belongs to the class-II aminoacyl-tRNA synthetase family.</text>
</comment>
<keyword evidence="14" id="KW-1185">Reference proteome</keyword>
<dbReference type="SUPFAM" id="SSF109604">
    <property type="entry name" value="HD-domain/PDEase-like"/>
    <property type="match status" value="1"/>
</dbReference>
<dbReference type="HAMAP" id="MF_00255">
    <property type="entry name" value="Gly_tRNA_synth_beta"/>
    <property type="match status" value="1"/>
</dbReference>
<evidence type="ECO:0000256" key="4">
    <source>
        <dbReference type="ARBA" id="ARBA00022490"/>
    </source>
</evidence>
<evidence type="ECO:0000256" key="5">
    <source>
        <dbReference type="ARBA" id="ARBA00022598"/>
    </source>
</evidence>
<dbReference type="RefSeq" id="WP_189487542.1">
    <property type="nucleotide sequence ID" value="NZ_BMZB01000004.1"/>
</dbReference>
<evidence type="ECO:0000256" key="10">
    <source>
        <dbReference type="ARBA" id="ARBA00047937"/>
    </source>
</evidence>
<reference evidence="13" key="2">
    <citation type="submission" date="2020-09" db="EMBL/GenBank/DDBJ databases">
        <authorList>
            <person name="Sun Q."/>
            <person name="Kim S."/>
        </authorList>
    </citation>
    <scope>NUCLEOTIDE SEQUENCE</scope>
    <source>
        <strain evidence="13">KCTC 32296</strain>
    </source>
</reference>
<evidence type="ECO:0000256" key="11">
    <source>
        <dbReference type="HAMAP-Rule" id="MF_00255"/>
    </source>
</evidence>
<dbReference type="EMBL" id="BMZB01000004">
    <property type="protein sequence ID" value="GGZ39396.1"/>
    <property type="molecule type" value="Genomic_DNA"/>
</dbReference>
<evidence type="ECO:0000313" key="13">
    <source>
        <dbReference type="EMBL" id="GGZ39396.1"/>
    </source>
</evidence>
<keyword evidence="5 11" id="KW-0436">Ligase</keyword>
<dbReference type="NCBIfam" id="TIGR00211">
    <property type="entry name" value="glyS"/>
    <property type="match status" value="1"/>
</dbReference>
<evidence type="ECO:0000313" key="14">
    <source>
        <dbReference type="Proteomes" id="UP000662572"/>
    </source>
</evidence>
<evidence type="ECO:0000259" key="12">
    <source>
        <dbReference type="Pfam" id="PF05746"/>
    </source>
</evidence>
<dbReference type="GO" id="GO:0006420">
    <property type="term" value="P:arginyl-tRNA aminoacylation"/>
    <property type="evidence" value="ECO:0007669"/>
    <property type="project" value="InterPro"/>
</dbReference>